<dbReference type="EMBL" id="CP027403">
    <property type="protein sequence ID" value="AVL48025.1"/>
    <property type="molecule type" value="Genomic_DNA"/>
</dbReference>
<evidence type="ECO:0000313" key="1">
    <source>
        <dbReference type="EMBL" id="AVL48025.1"/>
    </source>
</evidence>
<accession>A0AAD0MG76</accession>
<dbReference type="Proteomes" id="UP000239717">
    <property type="component" value="Chromosome"/>
</dbReference>
<evidence type="ECO:0000313" key="2">
    <source>
        <dbReference type="Proteomes" id="UP000239717"/>
    </source>
</evidence>
<sequence length="90" mass="10612">MSLLILNGWDRLFELYGEAYQYLPKTKNYCAELKRYIAYLADVDDEPVFYSTNELEIVARKEINTFRDICKLILEEKGLNDKKINIILGE</sequence>
<protein>
    <submittedName>
        <fullName evidence="1">Uncharacterized protein</fullName>
    </submittedName>
</protein>
<proteinExistence type="predicted"/>
<name>A0AAD0MG76_CAMJU</name>
<dbReference type="AlphaFoldDB" id="A0AAD0MG76"/>
<organism evidence="1 2">
    <name type="scientific">Campylobacter jejuni subsp. doylei</name>
    <dbReference type="NCBI Taxonomy" id="32021"/>
    <lineage>
        <taxon>Bacteria</taxon>
        <taxon>Pseudomonadati</taxon>
        <taxon>Campylobacterota</taxon>
        <taxon>Epsilonproteobacteria</taxon>
        <taxon>Campylobacterales</taxon>
        <taxon>Campylobacteraceae</taxon>
        <taxon>Campylobacter</taxon>
    </lineage>
</organism>
<gene>
    <name evidence="1" type="ORF">CEP74_05335</name>
</gene>
<reference evidence="2" key="1">
    <citation type="submission" date="2018-03" db="EMBL/GenBank/DDBJ databases">
        <title>FDA dAtabase for Regulatory Grade micrObial Sequences (FDA-ARGOS): Supporting development and validation of Infectious Disease Dx tests.</title>
        <authorList>
            <person name="Kerrigan L."/>
            <person name="Tallon L."/>
            <person name="Sadzewicz L."/>
            <person name="Sengamalay N."/>
            <person name="Ott S."/>
            <person name="Godinez A."/>
            <person name="Nagaraj S."/>
            <person name="Vavikolanu K."/>
            <person name="Vyas G."/>
            <person name="Nadendla S."/>
            <person name="George J."/>
            <person name="Sichtig H."/>
        </authorList>
    </citation>
    <scope>NUCLEOTIDE SEQUENCE [LARGE SCALE GENOMIC DNA]</scope>
    <source>
        <strain evidence="2">FDAARGOS_295</strain>
    </source>
</reference>